<keyword evidence="8 14" id="KW-0472">Membrane</keyword>
<dbReference type="InterPro" id="IPR002401">
    <property type="entry name" value="Cyt_P450_E_grp-I"/>
</dbReference>
<comment type="catalytic activity">
    <reaction evidence="10">
        <text>4'-O-methylnorbelladine + reduced [NADPH--hemoprotein reductase] + O2 = (10bS,4aR)-noroxomaritidine + oxidized [NADPH--hemoprotein reductase] + 2 H2O + H(+)</text>
        <dbReference type="Rhea" id="RHEA:51264"/>
        <dbReference type="Rhea" id="RHEA-COMP:11964"/>
        <dbReference type="Rhea" id="RHEA-COMP:11965"/>
        <dbReference type="ChEBI" id="CHEBI:15377"/>
        <dbReference type="ChEBI" id="CHEBI:15378"/>
        <dbReference type="ChEBI" id="CHEBI:15379"/>
        <dbReference type="ChEBI" id="CHEBI:57618"/>
        <dbReference type="ChEBI" id="CHEBI:58210"/>
        <dbReference type="ChEBI" id="CHEBI:133993"/>
        <dbReference type="ChEBI" id="CHEBI:133996"/>
        <dbReference type="EC" id="1.14.19.50"/>
    </reaction>
</comment>
<keyword evidence="5 14" id="KW-1133">Transmembrane helix</keyword>
<evidence type="ECO:0000256" key="10">
    <source>
        <dbReference type="ARBA" id="ARBA00048529"/>
    </source>
</evidence>
<evidence type="ECO:0000256" key="8">
    <source>
        <dbReference type="ARBA" id="ARBA00023136"/>
    </source>
</evidence>
<evidence type="ECO:0000313" key="15">
    <source>
        <dbReference type="EMBL" id="KAG0501409.1"/>
    </source>
</evidence>
<dbReference type="EMBL" id="JADCNM010000001">
    <property type="protein sequence ID" value="KAG0501409.1"/>
    <property type="molecule type" value="Genomic_DNA"/>
</dbReference>
<comment type="similarity">
    <text evidence="2 13">Belongs to the cytochrome P450 family.</text>
</comment>
<dbReference type="Proteomes" id="UP000639772">
    <property type="component" value="Chromosome 1"/>
</dbReference>
<dbReference type="GO" id="GO:0016020">
    <property type="term" value="C:membrane"/>
    <property type="evidence" value="ECO:0007669"/>
    <property type="project" value="UniProtKB-SubCell"/>
</dbReference>
<evidence type="ECO:0000256" key="9">
    <source>
        <dbReference type="ARBA" id="ARBA00039071"/>
    </source>
</evidence>
<evidence type="ECO:0000313" key="16">
    <source>
        <dbReference type="Proteomes" id="UP000639772"/>
    </source>
</evidence>
<sequence length="530" mass="59690">MELGLMANFVSANALILMVLFSCIPISYLLFSTRIFSKKKQYHHPDFYPYPIVGHLPQFLRHRRNFLDWSTKILAASPSYTIVFQRLGNMNGVITANPINVEHMLKSNFDNFPKGSRFRSILHDFLGHGIFNCNGSLWRLQRKTASFEFSTRSLRSFIHRAVADEISFRLLPLLRRAASSGHSLDLQEILEHFAFDNICKVAFDVDPACLDPEPSAAGTLVGLATGFASAFCIATELSAGRFRYVIPGFWKVKKLLDVGSERKLRESIATVHNFALQIIRSMKMKHNLSSSTNDLLARFIADEGNSSDEFLRDIVVSFLLAGRETTSSALTWFFWLLSTQPTVEHNILTEIAAVRSRFGSAVGTALSLEELREMHYLCAALTEAMRLYPPVPFNSCECEADDVLPDGTEIKKGWFMSYNAYAMGRMEGIWGNDCRDYRPERWLDAGVAGGEFRQESPFKFPAFHGGPRMCLGKEMAYIQMKSIVACVLEGFVVEVLRDKHTCPDLIPSLTLRMGGGLPVRTKERFAAKNV</sequence>
<dbReference type="PANTHER" id="PTHR24296">
    <property type="entry name" value="CYTOCHROME P450"/>
    <property type="match status" value="1"/>
</dbReference>
<dbReference type="OrthoDB" id="1470350at2759"/>
<dbReference type="EC" id="1.14.19.50" evidence="9"/>
<keyword evidence="13" id="KW-0503">Monooxygenase</keyword>
<evidence type="ECO:0000256" key="4">
    <source>
        <dbReference type="ARBA" id="ARBA00022723"/>
    </source>
</evidence>
<dbReference type="InterPro" id="IPR017972">
    <property type="entry name" value="Cyt_P450_CS"/>
</dbReference>
<evidence type="ECO:0000256" key="1">
    <source>
        <dbReference type="ARBA" id="ARBA00004167"/>
    </source>
</evidence>
<evidence type="ECO:0000256" key="14">
    <source>
        <dbReference type="SAM" id="Phobius"/>
    </source>
</evidence>
<comment type="catalytic activity">
    <reaction evidence="11">
        <text>4'-O-methylnorbelladine + reduced [NADPH--hemoprotein reductase] + O2 = (10bR,4aS)-noroxomaritidine + oxidized [NADPH--hemoprotein reductase] + 2 H2O + H(+)</text>
        <dbReference type="Rhea" id="RHEA:51260"/>
        <dbReference type="Rhea" id="RHEA-COMP:11964"/>
        <dbReference type="Rhea" id="RHEA-COMP:11965"/>
        <dbReference type="ChEBI" id="CHEBI:15377"/>
        <dbReference type="ChEBI" id="CHEBI:15378"/>
        <dbReference type="ChEBI" id="CHEBI:15379"/>
        <dbReference type="ChEBI" id="CHEBI:57618"/>
        <dbReference type="ChEBI" id="CHEBI:58210"/>
        <dbReference type="ChEBI" id="CHEBI:133993"/>
        <dbReference type="ChEBI" id="CHEBI:133995"/>
        <dbReference type="EC" id="1.14.19.50"/>
    </reaction>
</comment>
<comment type="subcellular location">
    <subcellularLocation>
        <location evidence="1">Membrane</location>
        <topology evidence="1">Single-pass membrane protein</topology>
    </subcellularLocation>
</comment>
<keyword evidence="6 13" id="KW-0560">Oxidoreductase</keyword>
<evidence type="ECO:0000256" key="12">
    <source>
        <dbReference type="PIRSR" id="PIRSR602401-1"/>
    </source>
</evidence>
<evidence type="ECO:0000256" key="5">
    <source>
        <dbReference type="ARBA" id="ARBA00022989"/>
    </source>
</evidence>
<keyword evidence="12 13" id="KW-0349">Heme</keyword>
<evidence type="ECO:0000256" key="11">
    <source>
        <dbReference type="ARBA" id="ARBA00049170"/>
    </source>
</evidence>
<dbReference type="InterPro" id="IPR036396">
    <property type="entry name" value="Cyt_P450_sf"/>
</dbReference>
<dbReference type="Gene3D" id="1.10.630.10">
    <property type="entry name" value="Cytochrome P450"/>
    <property type="match status" value="1"/>
</dbReference>
<dbReference type="PRINTS" id="PR00385">
    <property type="entry name" value="P450"/>
</dbReference>
<evidence type="ECO:0000256" key="2">
    <source>
        <dbReference type="ARBA" id="ARBA00010617"/>
    </source>
</evidence>
<proteinExistence type="inferred from homology"/>
<keyword evidence="3 14" id="KW-0812">Transmembrane</keyword>
<keyword evidence="7 12" id="KW-0408">Iron</keyword>
<gene>
    <name evidence="15" type="ORF">HPP92_001481</name>
</gene>
<accession>A0A835RZW0</accession>
<evidence type="ECO:0000256" key="6">
    <source>
        <dbReference type="ARBA" id="ARBA00023002"/>
    </source>
</evidence>
<feature type="binding site" description="axial binding residue" evidence="12">
    <location>
        <position position="470"/>
    </location>
    <ligand>
        <name>heme</name>
        <dbReference type="ChEBI" id="CHEBI:30413"/>
    </ligand>
    <ligandPart>
        <name>Fe</name>
        <dbReference type="ChEBI" id="CHEBI:18248"/>
    </ligandPart>
</feature>
<dbReference type="GO" id="GO:0005506">
    <property type="term" value="F:iron ion binding"/>
    <property type="evidence" value="ECO:0007669"/>
    <property type="project" value="InterPro"/>
</dbReference>
<keyword evidence="4 12" id="KW-0479">Metal-binding</keyword>
<evidence type="ECO:0000256" key="13">
    <source>
        <dbReference type="RuleBase" id="RU000461"/>
    </source>
</evidence>
<evidence type="ECO:0000256" key="7">
    <source>
        <dbReference type="ARBA" id="ARBA00023004"/>
    </source>
</evidence>
<dbReference type="GO" id="GO:0016705">
    <property type="term" value="F:oxidoreductase activity, acting on paired donors, with incorporation or reduction of molecular oxygen"/>
    <property type="evidence" value="ECO:0007669"/>
    <property type="project" value="InterPro"/>
</dbReference>
<dbReference type="GO" id="GO:0020037">
    <property type="term" value="F:heme binding"/>
    <property type="evidence" value="ECO:0007669"/>
    <property type="project" value="InterPro"/>
</dbReference>
<dbReference type="Pfam" id="PF00067">
    <property type="entry name" value="p450"/>
    <property type="match status" value="1"/>
</dbReference>
<reference evidence="15 16" key="1">
    <citation type="journal article" date="2020" name="Nat. Food">
        <title>A phased Vanilla planifolia genome enables genetic improvement of flavour and production.</title>
        <authorList>
            <person name="Hasing T."/>
            <person name="Tang H."/>
            <person name="Brym M."/>
            <person name="Khazi F."/>
            <person name="Huang T."/>
            <person name="Chambers A.H."/>
        </authorList>
    </citation>
    <scope>NUCLEOTIDE SEQUENCE [LARGE SCALE GENOMIC DNA]</scope>
    <source>
        <tissue evidence="15">Leaf</tissue>
    </source>
</reference>
<dbReference type="SUPFAM" id="SSF48264">
    <property type="entry name" value="Cytochrome P450"/>
    <property type="match status" value="1"/>
</dbReference>
<dbReference type="GO" id="GO:0004497">
    <property type="term" value="F:monooxygenase activity"/>
    <property type="evidence" value="ECO:0007669"/>
    <property type="project" value="UniProtKB-KW"/>
</dbReference>
<organism evidence="15 16">
    <name type="scientific">Vanilla planifolia</name>
    <name type="common">Vanilla</name>
    <dbReference type="NCBI Taxonomy" id="51239"/>
    <lineage>
        <taxon>Eukaryota</taxon>
        <taxon>Viridiplantae</taxon>
        <taxon>Streptophyta</taxon>
        <taxon>Embryophyta</taxon>
        <taxon>Tracheophyta</taxon>
        <taxon>Spermatophyta</taxon>
        <taxon>Magnoliopsida</taxon>
        <taxon>Liliopsida</taxon>
        <taxon>Asparagales</taxon>
        <taxon>Orchidaceae</taxon>
        <taxon>Vanilloideae</taxon>
        <taxon>Vanilleae</taxon>
        <taxon>Vanilla</taxon>
    </lineage>
</organism>
<dbReference type="PROSITE" id="PS00086">
    <property type="entry name" value="CYTOCHROME_P450"/>
    <property type="match status" value="1"/>
</dbReference>
<dbReference type="CDD" id="cd11064">
    <property type="entry name" value="CYP86A"/>
    <property type="match status" value="1"/>
</dbReference>
<comment type="cofactor">
    <cofactor evidence="12">
        <name>heme</name>
        <dbReference type="ChEBI" id="CHEBI:30413"/>
    </cofactor>
</comment>
<feature type="transmembrane region" description="Helical" evidence="14">
    <location>
        <begin position="12"/>
        <end position="31"/>
    </location>
</feature>
<name>A0A835RZW0_VANPL</name>
<dbReference type="InterPro" id="IPR001128">
    <property type="entry name" value="Cyt_P450"/>
</dbReference>
<evidence type="ECO:0000256" key="3">
    <source>
        <dbReference type="ARBA" id="ARBA00022692"/>
    </source>
</evidence>
<dbReference type="GO" id="GO:0006629">
    <property type="term" value="P:lipid metabolic process"/>
    <property type="evidence" value="ECO:0007669"/>
    <property type="project" value="UniProtKB-ARBA"/>
</dbReference>
<comment type="caution">
    <text evidence="15">The sequence shown here is derived from an EMBL/GenBank/DDBJ whole genome shotgun (WGS) entry which is preliminary data.</text>
</comment>
<dbReference type="PRINTS" id="PR00463">
    <property type="entry name" value="EP450I"/>
</dbReference>
<protein>
    <recommendedName>
        <fullName evidence="9">noroxomaritidine synthase</fullName>
        <ecNumber evidence="9">1.14.19.50</ecNumber>
    </recommendedName>
</protein>
<dbReference type="AlphaFoldDB" id="A0A835RZW0"/>